<feature type="compositionally biased region" description="Polar residues" evidence="1">
    <location>
        <begin position="386"/>
        <end position="430"/>
    </location>
</feature>
<accession>A0A078B4X5</accession>
<keyword evidence="3" id="KW-1185">Reference proteome</keyword>
<feature type="compositionally biased region" description="Polar residues" evidence="1">
    <location>
        <begin position="20"/>
        <end position="89"/>
    </location>
</feature>
<evidence type="ECO:0000313" key="3">
    <source>
        <dbReference type="Proteomes" id="UP000039865"/>
    </source>
</evidence>
<feature type="compositionally biased region" description="Low complexity" evidence="1">
    <location>
        <begin position="123"/>
        <end position="136"/>
    </location>
</feature>
<feature type="compositionally biased region" description="Acidic residues" evidence="1">
    <location>
        <begin position="368"/>
        <end position="377"/>
    </location>
</feature>
<name>A0A078B4X5_STYLE</name>
<feature type="compositionally biased region" description="Basic and acidic residues" evidence="1">
    <location>
        <begin position="294"/>
        <end position="303"/>
    </location>
</feature>
<sequence>MFEKNSQPKNDNPLVRRSTVAPSQQKILGGQNTLQKTISTNQNTEISSGASLTSQEKSVEITSSNTSNVQAQNTISSQIDQPQQKSVDNLKSVFEKKTSAPQSRNPAGGLPQSKTSDSGWIKQNTLTSSSQNTSQNVGGGVKENPFKAKFEQEKQKLQQDGQQQVPKPLNNPFVKNDSSKQTVEITSKKDNVPIQSVKQNQETIIQSKSKQEAVIQSQPKPLPENNFQSQSTSKVESVITSKKEEVKQEITQTNTEQKQQPDLVKSQTFEEKKKEEPKKLIVSDVFKAQPKQNEMQRKSDPPKKLVNPFEKTVSGNADALKKENKESIFQSVKQQIPPPLKQETSPAKQQEVKTQDKSSPTKKKGLFEDSDDSDEENQDKVEEIKTQTSTVSNNNANPAFKKSNTTASSIKQQSEQRLSQQVASTGESQDFKNSLANLLAKGNPLMPGVARKSTIVGPKTKENLEEENKEKIKFEIFDEEPGLNKYKSTAPILDNVSYYNLEQIDQQEVNMMKPQLLKNKAMSKQYNFDEFGSDDDE</sequence>
<feature type="compositionally biased region" description="Basic and acidic residues" evidence="1">
    <location>
        <begin position="144"/>
        <end position="157"/>
    </location>
</feature>
<proteinExistence type="predicted"/>
<dbReference type="InParanoid" id="A0A078B4X5"/>
<reference evidence="2 3" key="1">
    <citation type="submission" date="2014-06" db="EMBL/GenBank/DDBJ databases">
        <authorList>
            <person name="Swart Estienne"/>
        </authorList>
    </citation>
    <scope>NUCLEOTIDE SEQUENCE [LARGE SCALE GENOMIC DNA]</scope>
    <source>
        <strain evidence="2 3">130c</strain>
    </source>
</reference>
<feature type="compositionally biased region" description="Polar residues" evidence="1">
    <location>
        <begin position="112"/>
        <end position="122"/>
    </location>
</feature>
<gene>
    <name evidence="2" type="primary">Contig670.g746</name>
    <name evidence="2" type="ORF">STYLEM_18438</name>
</gene>
<feature type="compositionally biased region" description="Polar residues" evidence="1">
    <location>
        <begin position="249"/>
        <end position="260"/>
    </location>
</feature>
<feature type="region of interest" description="Disordered" evidence="1">
    <location>
        <begin position="208"/>
        <end position="430"/>
    </location>
</feature>
<evidence type="ECO:0000256" key="1">
    <source>
        <dbReference type="SAM" id="MobiDB-lite"/>
    </source>
</evidence>
<evidence type="ECO:0000313" key="2">
    <source>
        <dbReference type="EMBL" id="CDW89306.1"/>
    </source>
</evidence>
<dbReference type="Proteomes" id="UP000039865">
    <property type="component" value="Unassembled WGS sequence"/>
</dbReference>
<feature type="compositionally biased region" description="Polar residues" evidence="1">
    <location>
        <begin position="1"/>
        <end position="10"/>
    </location>
</feature>
<feature type="compositionally biased region" description="Basic and acidic residues" evidence="1">
    <location>
        <begin position="268"/>
        <end position="281"/>
    </location>
</feature>
<feature type="compositionally biased region" description="Polar residues" evidence="1">
    <location>
        <begin position="208"/>
        <end position="240"/>
    </location>
</feature>
<dbReference type="AlphaFoldDB" id="A0A078B4X5"/>
<dbReference type="EMBL" id="CCKQ01017427">
    <property type="protein sequence ID" value="CDW89306.1"/>
    <property type="molecule type" value="Genomic_DNA"/>
</dbReference>
<protein>
    <submittedName>
        <fullName evidence="2">Uncharacterized protein</fullName>
    </submittedName>
</protein>
<organism evidence="2 3">
    <name type="scientific">Stylonychia lemnae</name>
    <name type="common">Ciliate</name>
    <dbReference type="NCBI Taxonomy" id="5949"/>
    <lineage>
        <taxon>Eukaryota</taxon>
        <taxon>Sar</taxon>
        <taxon>Alveolata</taxon>
        <taxon>Ciliophora</taxon>
        <taxon>Intramacronucleata</taxon>
        <taxon>Spirotrichea</taxon>
        <taxon>Stichotrichia</taxon>
        <taxon>Sporadotrichida</taxon>
        <taxon>Oxytrichidae</taxon>
        <taxon>Stylonychinae</taxon>
        <taxon>Stylonychia</taxon>
    </lineage>
</organism>
<feature type="region of interest" description="Disordered" evidence="1">
    <location>
        <begin position="1"/>
        <end position="187"/>
    </location>
</feature>